<reference evidence="1 2" key="1">
    <citation type="submission" date="2023-11" db="EMBL/GenBank/DDBJ databases">
        <title>Dfirmibasis_genome.</title>
        <authorList>
            <person name="Edelbroek B."/>
            <person name="Kjellin J."/>
            <person name="Jerlstrom-Hultqvist J."/>
            <person name="Soderbom F."/>
        </authorList>
    </citation>
    <scope>NUCLEOTIDE SEQUENCE [LARGE SCALE GENOMIC DNA]</scope>
    <source>
        <strain evidence="1 2">TNS-C-14</strain>
    </source>
</reference>
<evidence type="ECO:0000313" key="1">
    <source>
        <dbReference type="EMBL" id="KAK5581482.1"/>
    </source>
</evidence>
<organism evidence="1 2">
    <name type="scientific">Dictyostelium firmibasis</name>
    <dbReference type="NCBI Taxonomy" id="79012"/>
    <lineage>
        <taxon>Eukaryota</taxon>
        <taxon>Amoebozoa</taxon>
        <taxon>Evosea</taxon>
        <taxon>Eumycetozoa</taxon>
        <taxon>Dictyostelia</taxon>
        <taxon>Dictyosteliales</taxon>
        <taxon>Dictyosteliaceae</taxon>
        <taxon>Dictyostelium</taxon>
    </lineage>
</organism>
<evidence type="ECO:0000313" key="2">
    <source>
        <dbReference type="Proteomes" id="UP001344447"/>
    </source>
</evidence>
<gene>
    <name evidence="1" type="ORF">RB653_001515</name>
</gene>
<accession>A0AAN7YYR6</accession>
<comment type="caution">
    <text evidence="1">The sequence shown here is derived from an EMBL/GenBank/DDBJ whole genome shotgun (WGS) entry which is preliminary data.</text>
</comment>
<proteinExistence type="predicted"/>
<name>A0AAN7YYR6_9MYCE</name>
<dbReference type="EMBL" id="JAVFKY010000002">
    <property type="protein sequence ID" value="KAK5581482.1"/>
    <property type="molecule type" value="Genomic_DNA"/>
</dbReference>
<dbReference type="AlphaFoldDB" id="A0AAN7YYR6"/>
<sequence length="95" mass="10961">MFRQLSKSTTKNFMVSMRGTSIRSVSNGGRYCRSTEEDKLKKKDLSDERVNEIIRQAEEQKTHVLSSIETEGAANIHKAQKKIRKMVPKDVEKFD</sequence>
<keyword evidence="2" id="KW-1185">Reference proteome</keyword>
<dbReference type="Proteomes" id="UP001344447">
    <property type="component" value="Unassembled WGS sequence"/>
</dbReference>
<protein>
    <submittedName>
        <fullName evidence="1">Uncharacterized protein</fullName>
    </submittedName>
</protein>